<dbReference type="AlphaFoldDB" id="A0A397GEW0"/>
<dbReference type="CDD" id="cd02440">
    <property type="entry name" value="AdoMet_MTases"/>
    <property type="match status" value="1"/>
</dbReference>
<keyword evidence="3" id="KW-1185">Reference proteome</keyword>
<feature type="domain" description="Methyltransferase" evidence="1">
    <location>
        <begin position="80"/>
        <end position="175"/>
    </location>
</feature>
<organism evidence="2 3">
    <name type="scientific">Diversispora epigaea</name>
    <dbReference type="NCBI Taxonomy" id="1348612"/>
    <lineage>
        <taxon>Eukaryota</taxon>
        <taxon>Fungi</taxon>
        <taxon>Fungi incertae sedis</taxon>
        <taxon>Mucoromycota</taxon>
        <taxon>Glomeromycotina</taxon>
        <taxon>Glomeromycetes</taxon>
        <taxon>Diversisporales</taxon>
        <taxon>Diversisporaceae</taxon>
        <taxon>Diversispora</taxon>
    </lineage>
</organism>
<reference evidence="2 3" key="1">
    <citation type="submission" date="2018-08" db="EMBL/GenBank/DDBJ databases">
        <title>Genome and evolution of the arbuscular mycorrhizal fungus Diversispora epigaea (formerly Glomus versiforme) and its bacterial endosymbionts.</title>
        <authorList>
            <person name="Sun X."/>
            <person name="Fei Z."/>
            <person name="Harrison M."/>
        </authorList>
    </citation>
    <scope>NUCLEOTIDE SEQUENCE [LARGE SCALE GENOMIC DNA]</scope>
    <source>
        <strain evidence="2 3">IT104</strain>
    </source>
</reference>
<comment type="caution">
    <text evidence="2">The sequence shown here is derived from an EMBL/GenBank/DDBJ whole genome shotgun (WGS) entry which is preliminary data.</text>
</comment>
<dbReference type="InterPro" id="IPR041698">
    <property type="entry name" value="Methyltransf_25"/>
</dbReference>
<dbReference type="PANTHER" id="PTHR43591:SF24">
    <property type="entry name" value="2-METHOXY-6-POLYPRENYL-1,4-BENZOQUINOL METHYLASE, MITOCHONDRIAL"/>
    <property type="match status" value="1"/>
</dbReference>
<evidence type="ECO:0000313" key="2">
    <source>
        <dbReference type="EMBL" id="RHZ49471.1"/>
    </source>
</evidence>
<dbReference type="Proteomes" id="UP000266861">
    <property type="component" value="Unassembled WGS sequence"/>
</dbReference>
<dbReference type="EMBL" id="PQFF01000449">
    <property type="protein sequence ID" value="RHZ49471.1"/>
    <property type="molecule type" value="Genomic_DNA"/>
</dbReference>
<accession>A0A397GEW0</accession>
<dbReference type="Pfam" id="PF13649">
    <property type="entry name" value="Methyltransf_25"/>
    <property type="match status" value="1"/>
</dbReference>
<proteinExistence type="predicted"/>
<evidence type="ECO:0000259" key="1">
    <source>
        <dbReference type="Pfam" id="PF13649"/>
    </source>
</evidence>
<dbReference type="GO" id="GO:0008168">
    <property type="term" value="F:methyltransferase activity"/>
    <property type="evidence" value="ECO:0007669"/>
    <property type="project" value="TreeGrafter"/>
</dbReference>
<protein>
    <recommendedName>
        <fullName evidence="1">Methyltransferase domain-containing protein</fullName>
    </recommendedName>
</protein>
<evidence type="ECO:0000313" key="3">
    <source>
        <dbReference type="Proteomes" id="UP000266861"/>
    </source>
</evidence>
<dbReference type="Gene3D" id="3.40.50.150">
    <property type="entry name" value="Vaccinia Virus protein VP39"/>
    <property type="match status" value="1"/>
</dbReference>
<dbReference type="InterPro" id="IPR029063">
    <property type="entry name" value="SAM-dependent_MTases_sf"/>
</dbReference>
<sequence>MTNRGFNKINKYGDLEFMEQYRHINGRRYHNVENIYYFLPNDNEEINRISFQHCLMKNIWKGNFSSPVKEKLVAGNNVNVLDIGCGPGSWIIDVSIDYPLSNFVGIDISNLWEADIKENAALSNVGFLEYNLLDGIPFPEKVMDFIHFRFMSLCFDKSALIKLIDEMVRVCKSDGWIEIMNFDYSLINMGPTTKLLLNSVLEFHKSKGCNVPTLKDYKKYLKQTKKITDFRIEKIITPLGNWGEKIGGGTLLGFNYLFKALKGFLAPYMKLDENQYQQLLRENDQQVNEYKTSIQTYRIYGRKI</sequence>
<name>A0A397GEW0_9GLOM</name>
<gene>
    <name evidence="2" type="ORF">Glove_520g18</name>
</gene>
<dbReference type="OrthoDB" id="2013972at2759"/>
<dbReference type="PANTHER" id="PTHR43591">
    <property type="entry name" value="METHYLTRANSFERASE"/>
    <property type="match status" value="1"/>
</dbReference>
<dbReference type="SUPFAM" id="SSF53335">
    <property type="entry name" value="S-adenosyl-L-methionine-dependent methyltransferases"/>
    <property type="match status" value="1"/>
</dbReference>
<dbReference type="STRING" id="1348612.A0A397GEW0"/>